<reference evidence="2" key="1">
    <citation type="journal article" date="2020" name="Stud. Mycol.">
        <title>101 Dothideomycetes genomes: a test case for predicting lifestyles and emergence of pathogens.</title>
        <authorList>
            <person name="Haridas S."/>
            <person name="Albert R."/>
            <person name="Binder M."/>
            <person name="Bloem J."/>
            <person name="Labutti K."/>
            <person name="Salamov A."/>
            <person name="Andreopoulos B."/>
            <person name="Baker S."/>
            <person name="Barry K."/>
            <person name="Bills G."/>
            <person name="Bluhm B."/>
            <person name="Cannon C."/>
            <person name="Castanera R."/>
            <person name="Culley D."/>
            <person name="Daum C."/>
            <person name="Ezra D."/>
            <person name="Gonzalez J."/>
            <person name="Henrissat B."/>
            <person name="Kuo A."/>
            <person name="Liang C."/>
            <person name="Lipzen A."/>
            <person name="Lutzoni F."/>
            <person name="Magnuson J."/>
            <person name="Mondo S."/>
            <person name="Nolan M."/>
            <person name="Ohm R."/>
            <person name="Pangilinan J."/>
            <person name="Park H.-J."/>
            <person name="Ramirez L."/>
            <person name="Alfaro M."/>
            <person name="Sun H."/>
            <person name="Tritt A."/>
            <person name="Yoshinaga Y."/>
            <person name="Zwiers L.-H."/>
            <person name="Turgeon B."/>
            <person name="Goodwin S."/>
            <person name="Spatafora J."/>
            <person name="Crous P."/>
            <person name="Grigoriev I."/>
        </authorList>
    </citation>
    <scope>NUCLEOTIDE SEQUENCE</scope>
    <source>
        <strain evidence="2">CBS 133067</strain>
    </source>
</reference>
<gene>
    <name evidence="2" type="ORF">NA57DRAFT_74141</name>
</gene>
<feature type="region of interest" description="Disordered" evidence="1">
    <location>
        <begin position="76"/>
        <end position="113"/>
    </location>
</feature>
<dbReference type="Pfam" id="PF13136">
    <property type="entry name" value="DUF3984"/>
    <property type="match status" value="1"/>
</dbReference>
<organism evidence="2 3">
    <name type="scientific">Rhizodiscina lignyota</name>
    <dbReference type="NCBI Taxonomy" id="1504668"/>
    <lineage>
        <taxon>Eukaryota</taxon>
        <taxon>Fungi</taxon>
        <taxon>Dikarya</taxon>
        <taxon>Ascomycota</taxon>
        <taxon>Pezizomycotina</taxon>
        <taxon>Dothideomycetes</taxon>
        <taxon>Pleosporomycetidae</taxon>
        <taxon>Aulographales</taxon>
        <taxon>Rhizodiscinaceae</taxon>
        <taxon>Rhizodiscina</taxon>
    </lineage>
</organism>
<evidence type="ECO:0000313" key="3">
    <source>
        <dbReference type="Proteomes" id="UP000799772"/>
    </source>
</evidence>
<protein>
    <submittedName>
        <fullName evidence="2">Uncharacterized protein</fullName>
    </submittedName>
</protein>
<feature type="compositionally biased region" description="Basic residues" evidence="1">
    <location>
        <begin position="101"/>
        <end position="112"/>
    </location>
</feature>
<dbReference type="OrthoDB" id="5339776at2759"/>
<sequence length="429" mass="45589">MDVSVPASRSSPQLTARHSRRSFPNLTHLSLAPLSSRFPLDDDDGSALDDSNWASNEPPSQRQLNLQLHLPRSSYIQGKSAPTTPSILSRGASPSGAAGLRHSRSNRTRKRAANPTYIHDAALATSAPGPIQNKAKSTTVLHPPGHNPGLTASALRTPGANAATKAAMNPSAITTSADEWLHRAGITITTAAIETKGQSWLVSRASSTSLVHDGEDDTLGPSSNRHSYTGTADDEYSPVTPRHGGFGSRFGSRTASARNSRRGSRVGSRADVAGMGFTSLGSQTPGAAVQGQSHEGYFDDAVAEGQDIAVEPDFVDQKDVEEEEQYISEQLAEEEVKRLAADRGFGFGGLVDRLMGWPLFNVEEDGEDTDGNAEEEAPRKRREESERKAVTPKVEVPPPAPKSEGEGDGGEGGWKDAAWLLSVASKVIL</sequence>
<feature type="compositionally biased region" description="Polar residues" evidence="1">
    <location>
        <begin position="220"/>
        <end position="230"/>
    </location>
</feature>
<feature type="compositionally biased region" description="Low complexity" evidence="1">
    <location>
        <begin position="249"/>
        <end position="258"/>
    </location>
</feature>
<feature type="region of interest" description="Disordered" evidence="1">
    <location>
        <begin position="211"/>
        <end position="268"/>
    </location>
</feature>
<dbReference type="AlphaFoldDB" id="A0A9P4IFD3"/>
<proteinExistence type="predicted"/>
<keyword evidence="3" id="KW-1185">Reference proteome</keyword>
<comment type="caution">
    <text evidence="2">The sequence shown here is derived from an EMBL/GenBank/DDBJ whole genome shotgun (WGS) entry which is preliminary data.</text>
</comment>
<dbReference type="Proteomes" id="UP000799772">
    <property type="component" value="Unassembled WGS sequence"/>
</dbReference>
<dbReference type="InterPro" id="IPR025040">
    <property type="entry name" value="DUF3984"/>
</dbReference>
<feature type="compositionally biased region" description="Polar residues" evidence="1">
    <location>
        <begin position="76"/>
        <end position="87"/>
    </location>
</feature>
<feature type="region of interest" description="Disordered" evidence="1">
    <location>
        <begin position="1"/>
        <end position="24"/>
    </location>
</feature>
<feature type="compositionally biased region" description="Acidic residues" evidence="1">
    <location>
        <begin position="362"/>
        <end position="375"/>
    </location>
</feature>
<accession>A0A9P4IFD3</accession>
<feature type="region of interest" description="Disordered" evidence="1">
    <location>
        <begin position="36"/>
        <end position="60"/>
    </location>
</feature>
<evidence type="ECO:0000313" key="2">
    <source>
        <dbReference type="EMBL" id="KAF2100535.1"/>
    </source>
</evidence>
<feature type="compositionally biased region" description="Polar residues" evidence="1">
    <location>
        <begin position="7"/>
        <end position="24"/>
    </location>
</feature>
<feature type="region of interest" description="Disordered" evidence="1">
    <location>
        <begin position="362"/>
        <end position="414"/>
    </location>
</feature>
<dbReference type="EMBL" id="ML978124">
    <property type="protein sequence ID" value="KAF2100535.1"/>
    <property type="molecule type" value="Genomic_DNA"/>
</dbReference>
<name>A0A9P4IFD3_9PEZI</name>
<feature type="compositionally biased region" description="Basic and acidic residues" evidence="1">
    <location>
        <begin position="376"/>
        <end position="389"/>
    </location>
</feature>
<evidence type="ECO:0000256" key="1">
    <source>
        <dbReference type="SAM" id="MobiDB-lite"/>
    </source>
</evidence>